<sequence>MAHAILKSANFADWCQRPTTLTHVRWHQAQQLDRARLGIAILQDPRVRLLLTTLNGIDQDLSNADLRGANLAGAKLHRAILKGANLSGAILHHAELHEATLTEANCVGTDLTAAQLTGACLEAWNIDSTTILKDIDCQYVFLRKQPDGRGDRERRPHNPDKDFQPGDFEKFFKDMLDTVQLLIRNGVNPDSFKAAFQSIIETHPDITADSIQGFERKGDDVLVTIQVPEATNKADIERTWDEVYEARLTAATAAAQLEAEKRRADDIKDISLGFSRFLSSVQINNMNNPINTGDGSFYAGGDVNLSGSTLNLGQISGQVTNQLNQIPAPAAPDQPDLRDILTQLKTAVETDGELSNEEKAEALQAVARIATAGTEPNPDDKTKGIVKRATTTLKGMTETLTDASKLAEACTKLLPLVLSLFALL</sequence>
<dbReference type="Gene3D" id="2.160.20.80">
    <property type="entry name" value="E3 ubiquitin-protein ligase SopA"/>
    <property type="match status" value="1"/>
</dbReference>
<dbReference type="SUPFAM" id="SSF141571">
    <property type="entry name" value="Pentapeptide repeat-like"/>
    <property type="match status" value="1"/>
</dbReference>
<proteinExistence type="predicted"/>
<protein>
    <submittedName>
        <fullName evidence="1">Pentapeptide repeat-containing protein</fullName>
    </submittedName>
</protein>
<keyword evidence="2" id="KW-1185">Reference proteome</keyword>
<dbReference type="PANTHER" id="PTHR14136:SF17">
    <property type="entry name" value="BTB_POZ DOMAIN-CONTAINING PROTEIN KCTD9"/>
    <property type="match status" value="1"/>
</dbReference>
<organism evidence="1 2">
    <name type="scientific">Leptolyngbya subtilissima DQ-A4</name>
    <dbReference type="NCBI Taxonomy" id="2933933"/>
    <lineage>
        <taxon>Bacteria</taxon>
        <taxon>Bacillati</taxon>
        <taxon>Cyanobacteriota</taxon>
        <taxon>Cyanophyceae</taxon>
        <taxon>Leptolyngbyales</taxon>
        <taxon>Leptolyngbyaceae</taxon>
        <taxon>Leptolyngbya group</taxon>
        <taxon>Leptolyngbya</taxon>
    </lineage>
</organism>
<dbReference type="Pfam" id="PF00805">
    <property type="entry name" value="Pentapeptide"/>
    <property type="match status" value="1"/>
</dbReference>
<reference evidence="1 2" key="1">
    <citation type="submission" date="2022-04" db="EMBL/GenBank/DDBJ databases">
        <title>Positive selection, recombination, and allopatry shape intraspecific diversity of widespread and dominant cyanobacteria.</title>
        <authorList>
            <person name="Wei J."/>
            <person name="Shu W."/>
            <person name="Hu C."/>
        </authorList>
    </citation>
    <scope>NUCLEOTIDE SEQUENCE [LARGE SCALE GENOMIC DNA]</scope>
    <source>
        <strain evidence="1 2">DQ-A4</strain>
    </source>
</reference>
<name>A0ABV0K4D6_9CYAN</name>
<evidence type="ECO:0000313" key="2">
    <source>
        <dbReference type="Proteomes" id="UP001482513"/>
    </source>
</evidence>
<dbReference type="InterPro" id="IPR051082">
    <property type="entry name" value="Pentapeptide-BTB/POZ_domain"/>
</dbReference>
<dbReference type="PANTHER" id="PTHR14136">
    <property type="entry name" value="BTB_POZ DOMAIN-CONTAINING PROTEIN KCTD9"/>
    <property type="match status" value="1"/>
</dbReference>
<dbReference type="EMBL" id="JAMPKX010000004">
    <property type="protein sequence ID" value="MEP0947577.1"/>
    <property type="molecule type" value="Genomic_DNA"/>
</dbReference>
<dbReference type="InterPro" id="IPR001646">
    <property type="entry name" value="5peptide_repeat"/>
</dbReference>
<gene>
    <name evidence="1" type="ORF">NC992_11905</name>
</gene>
<dbReference type="RefSeq" id="WP_242021528.1">
    <property type="nucleotide sequence ID" value="NZ_JAMPKX010000004.1"/>
</dbReference>
<dbReference type="Proteomes" id="UP001482513">
    <property type="component" value="Unassembled WGS sequence"/>
</dbReference>
<evidence type="ECO:0000313" key="1">
    <source>
        <dbReference type="EMBL" id="MEP0947577.1"/>
    </source>
</evidence>
<comment type="caution">
    <text evidence="1">The sequence shown here is derived from an EMBL/GenBank/DDBJ whole genome shotgun (WGS) entry which is preliminary data.</text>
</comment>
<accession>A0ABV0K4D6</accession>